<dbReference type="InterPro" id="IPR000873">
    <property type="entry name" value="AMP-dep_synth/lig_dom"/>
</dbReference>
<dbReference type="GO" id="GO:0008757">
    <property type="term" value="F:S-adenosylmethionine-dependent methyltransferase activity"/>
    <property type="evidence" value="ECO:0007669"/>
    <property type="project" value="InterPro"/>
</dbReference>
<evidence type="ECO:0000256" key="7">
    <source>
        <dbReference type="ARBA" id="ARBA00023194"/>
    </source>
</evidence>
<protein>
    <submittedName>
        <fullName evidence="10">Non-ribosomal peptide synthetase</fullName>
    </submittedName>
</protein>
<feature type="domain" description="Carrier" evidence="9">
    <location>
        <begin position="1012"/>
        <end position="1087"/>
    </location>
</feature>
<feature type="region of interest" description="Disordered" evidence="8">
    <location>
        <begin position="1557"/>
        <end position="1577"/>
    </location>
</feature>
<comment type="similarity">
    <text evidence="2">Belongs to the ATP-dependent AMP-binding enzyme family.</text>
</comment>
<dbReference type="InterPro" id="IPR020806">
    <property type="entry name" value="PKS_PP-bd"/>
</dbReference>
<dbReference type="FunFam" id="3.40.50.980:FF:000001">
    <property type="entry name" value="Non-ribosomal peptide synthetase"/>
    <property type="match status" value="5"/>
</dbReference>
<dbReference type="InterPro" id="IPR036736">
    <property type="entry name" value="ACP-like_sf"/>
</dbReference>
<dbReference type="PROSITE" id="PS50075">
    <property type="entry name" value="CARRIER"/>
    <property type="match status" value="6"/>
</dbReference>
<dbReference type="Pfam" id="PF00501">
    <property type="entry name" value="AMP-binding"/>
    <property type="match status" value="6"/>
</dbReference>
<feature type="region of interest" description="Disordered" evidence="8">
    <location>
        <begin position="6688"/>
        <end position="6710"/>
    </location>
</feature>
<dbReference type="Pfam" id="PF00550">
    <property type="entry name" value="PP-binding"/>
    <property type="match status" value="6"/>
</dbReference>
<dbReference type="InterPro" id="IPR013217">
    <property type="entry name" value="Methyltransf_12"/>
</dbReference>
<proteinExistence type="inferred from homology"/>
<keyword evidence="7" id="KW-0045">Antibiotic biosynthesis</keyword>
<evidence type="ECO:0000256" key="5">
    <source>
        <dbReference type="ARBA" id="ARBA00022598"/>
    </source>
</evidence>
<dbReference type="InterPro" id="IPR010060">
    <property type="entry name" value="NRPS_synth"/>
</dbReference>
<evidence type="ECO:0000256" key="3">
    <source>
        <dbReference type="ARBA" id="ARBA00022450"/>
    </source>
</evidence>
<keyword evidence="11" id="KW-1185">Reference proteome</keyword>
<dbReference type="InterPro" id="IPR001242">
    <property type="entry name" value="Condensation_dom"/>
</dbReference>
<dbReference type="Pfam" id="PF00668">
    <property type="entry name" value="Condensation"/>
    <property type="match status" value="7"/>
</dbReference>
<dbReference type="NCBIfam" id="TIGR01733">
    <property type="entry name" value="AA-adenyl-dom"/>
    <property type="match status" value="6"/>
</dbReference>
<evidence type="ECO:0000256" key="6">
    <source>
        <dbReference type="ARBA" id="ARBA00022737"/>
    </source>
</evidence>
<dbReference type="FunFam" id="3.30.559.10:FF:000012">
    <property type="entry name" value="Non-ribosomal peptide synthetase"/>
    <property type="match status" value="2"/>
</dbReference>
<dbReference type="InterPro" id="IPR045851">
    <property type="entry name" value="AMP-bd_C_sf"/>
</dbReference>
<dbReference type="FunFam" id="1.10.1200.10:FF:000005">
    <property type="entry name" value="Nonribosomal peptide synthetase 1"/>
    <property type="match status" value="1"/>
</dbReference>
<dbReference type="Proteomes" id="UP000286746">
    <property type="component" value="Unassembled WGS sequence"/>
</dbReference>
<feature type="region of interest" description="Disordered" evidence="8">
    <location>
        <begin position="4878"/>
        <end position="4915"/>
    </location>
</feature>
<keyword evidence="3" id="KW-0596">Phosphopantetheine</keyword>
<keyword evidence="4" id="KW-0597">Phosphoprotein</keyword>
<dbReference type="SUPFAM" id="SSF53335">
    <property type="entry name" value="S-adenosyl-L-methionine-dependent methyltransferases"/>
    <property type="match status" value="2"/>
</dbReference>
<dbReference type="CDD" id="cd17646">
    <property type="entry name" value="A_NRPS_AB3403-like"/>
    <property type="match status" value="1"/>
</dbReference>
<dbReference type="InterPro" id="IPR025110">
    <property type="entry name" value="AMP-bd_C"/>
</dbReference>
<comment type="cofactor">
    <cofactor evidence="1">
        <name>pantetheine 4'-phosphate</name>
        <dbReference type="ChEBI" id="CHEBI:47942"/>
    </cofactor>
</comment>
<dbReference type="GO" id="GO:0009403">
    <property type="term" value="P:toxin biosynthetic process"/>
    <property type="evidence" value="ECO:0007669"/>
    <property type="project" value="UniProtKB-ARBA"/>
</dbReference>
<dbReference type="GO" id="GO:0005829">
    <property type="term" value="C:cytosol"/>
    <property type="evidence" value="ECO:0007669"/>
    <property type="project" value="TreeGrafter"/>
</dbReference>
<dbReference type="GO" id="GO:0043041">
    <property type="term" value="P:amino acid activation for nonribosomal peptide biosynthetic process"/>
    <property type="evidence" value="ECO:0007669"/>
    <property type="project" value="TreeGrafter"/>
</dbReference>
<dbReference type="FunFam" id="3.30.559.30:FF:000001">
    <property type="entry name" value="Non-ribosomal peptide synthetase"/>
    <property type="match status" value="1"/>
</dbReference>
<accession>A0A401VVA4</accession>
<dbReference type="InterPro" id="IPR029063">
    <property type="entry name" value="SAM-dependent_MTases_sf"/>
</dbReference>
<feature type="domain" description="Carrier" evidence="9">
    <location>
        <begin position="2096"/>
        <end position="2171"/>
    </location>
</feature>
<evidence type="ECO:0000259" key="9">
    <source>
        <dbReference type="PROSITE" id="PS50075"/>
    </source>
</evidence>
<dbReference type="GO" id="GO:0031177">
    <property type="term" value="F:phosphopantetheine binding"/>
    <property type="evidence" value="ECO:0007669"/>
    <property type="project" value="InterPro"/>
</dbReference>
<dbReference type="Gene3D" id="3.40.50.150">
    <property type="entry name" value="Vaccinia Virus protein VP39"/>
    <property type="match status" value="2"/>
</dbReference>
<feature type="domain" description="Carrier" evidence="9">
    <location>
        <begin position="7144"/>
        <end position="7218"/>
    </location>
</feature>
<evidence type="ECO:0000256" key="4">
    <source>
        <dbReference type="ARBA" id="ARBA00022553"/>
    </source>
</evidence>
<dbReference type="GO" id="GO:0016874">
    <property type="term" value="F:ligase activity"/>
    <property type="evidence" value="ECO:0007669"/>
    <property type="project" value="UniProtKB-KW"/>
</dbReference>
<feature type="domain" description="Carrier" evidence="9">
    <location>
        <begin position="3162"/>
        <end position="3237"/>
    </location>
</feature>
<dbReference type="PANTHER" id="PTHR45527:SF1">
    <property type="entry name" value="FATTY ACID SYNTHASE"/>
    <property type="match status" value="1"/>
</dbReference>
<dbReference type="NCBIfam" id="NF004282">
    <property type="entry name" value="PRK05691.1"/>
    <property type="match status" value="6"/>
</dbReference>
<dbReference type="Gene3D" id="3.30.559.30">
    <property type="entry name" value="Nonribosomal peptide synthetase, condensation domain"/>
    <property type="match status" value="7"/>
</dbReference>
<dbReference type="InterPro" id="IPR023213">
    <property type="entry name" value="CAT-like_dom_sf"/>
</dbReference>
<dbReference type="NCBIfam" id="NF003417">
    <property type="entry name" value="PRK04813.1"/>
    <property type="match status" value="8"/>
</dbReference>
<dbReference type="Pfam" id="PF13193">
    <property type="entry name" value="AMP-binding_C"/>
    <property type="match status" value="5"/>
</dbReference>
<dbReference type="PROSITE" id="PS00455">
    <property type="entry name" value="AMP_BINDING"/>
    <property type="match status" value="6"/>
</dbReference>
<name>A0A401VVA4_STREY</name>
<dbReference type="PROSITE" id="PS00012">
    <property type="entry name" value="PHOSPHOPANTETHEINE"/>
    <property type="match status" value="6"/>
</dbReference>
<dbReference type="FunFam" id="1.10.1200.10:FF:000016">
    <property type="entry name" value="Non-ribosomal peptide synthase"/>
    <property type="match status" value="5"/>
</dbReference>
<dbReference type="FunFam" id="3.40.50.12780:FF:000012">
    <property type="entry name" value="Non-ribosomal peptide synthetase"/>
    <property type="match status" value="4"/>
</dbReference>
<feature type="domain" description="Carrier" evidence="9">
    <location>
        <begin position="5689"/>
        <end position="5764"/>
    </location>
</feature>
<dbReference type="Gene3D" id="1.10.1200.10">
    <property type="entry name" value="ACP-like"/>
    <property type="match status" value="6"/>
</dbReference>
<keyword evidence="5" id="KW-0436">Ligase</keyword>
<dbReference type="CDD" id="cd17643">
    <property type="entry name" value="A_NRPS_Cytc1-like"/>
    <property type="match status" value="1"/>
</dbReference>
<dbReference type="CDD" id="cd19540">
    <property type="entry name" value="LCL_NRPS-like"/>
    <property type="match status" value="5"/>
</dbReference>
<comment type="caution">
    <text evidence="10">The sequence shown here is derived from an EMBL/GenBank/DDBJ whole genome shotgun (WGS) entry which is preliminary data.</text>
</comment>
<dbReference type="SUPFAM" id="SSF47336">
    <property type="entry name" value="ACP-like"/>
    <property type="match status" value="6"/>
</dbReference>
<evidence type="ECO:0000256" key="2">
    <source>
        <dbReference type="ARBA" id="ARBA00006432"/>
    </source>
</evidence>
<reference evidence="10 11" key="1">
    <citation type="submission" date="2018-11" db="EMBL/GenBank/DDBJ databases">
        <title>Whole genome sequence of Streptomyces paromomycinus NBRC 15454(T).</title>
        <authorList>
            <person name="Komaki H."/>
            <person name="Tamura T."/>
        </authorList>
    </citation>
    <scope>NUCLEOTIDE SEQUENCE [LARGE SCALE GENOMIC DNA]</scope>
    <source>
        <strain evidence="10 11">NBRC 15454</strain>
    </source>
</reference>
<dbReference type="CDD" id="cd05930">
    <property type="entry name" value="A_NRPS"/>
    <property type="match status" value="3"/>
</dbReference>
<evidence type="ECO:0000256" key="1">
    <source>
        <dbReference type="ARBA" id="ARBA00001957"/>
    </source>
</evidence>
<feature type="region of interest" description="Disordered" evidence="8">
    <location>
        <begin position="6357"/>
        <end position="6389"/>
    </location>
</feature>
<sequence>MGRVVPGTPHHSRPLSSAQRGIWFAQQLDPDSPSYHTAEYVEIEGPLDLSAFETAVRRAVTETDSLNVRFTDDGRGPCQTIERGGTWSFRVLDVGAEPDPGAAAEAWMRAETGRPGGLEAGRTVTLALLRAGAGRAFFYLRAHHLVTDGYMCALFTHRVAEIYTALVTGAPQRADGSGSLDLLLADDAEYRESERFARDRAHWLDRLAGRPEPVNLAGRTARVSRSFLRYGTRVPDATADGLRALARRAGVGLPVPVIAAAALYLGRMTGADEVALGIPVTARSGGGRHIRGPMSNELPLWVEVRPGMSGRDLLRQVSAEARKLLRHQRYRYEDIVRDVRTVGGERRLFGPTVNIMSFATELTFGEARATAHNLSVGPVTDLSFRLDDRLGGGALHLDADTNPALYDAAETAAHQRRFLRVLESFATADPARPVGRIDFLLPGERAEVLPVRSAADGPEAGIPVTGTPEAGTPGPTLPTLFEAQAARTPGAVAVVTEDGELTYAELNRRANRLARLLLKRGAGPERLVAVALSRSADLVVTLLAVVKTGAAYLPVDPGHPAERIALMLRDADPVCLVTTGEPADGAPYGADVVRLDDAATVRALAAGPGDGLTGIGLTDAGLTDAGLADTERAGRLDPAHPAYVIYTSGSTGTPKGVAVPHRNVVRLFRQTEAWFGFGPDDVWTLFHSYAFDFSVWELWGALLHGGRLVVVPQDVSRSPERFLDLLVRHRVTVLNQTPSAFYPLTRADRDHPELSARLALRTVVFGGEALDPGRLREWYERHPADAPRLVNMYGITETTVHVTHAPLDERDATAEPPRSVIGEPIPDLRAHVLDNALRPVPPGVTGELYVAGPGLARGYLGRPGLSAQRFVADPFGRPGERMYRTGDRVRRHPDGRLDHAGRADDQVKLRGFRIEPGEVEAVLARHEAVAQAVVLLREDRPGDRRLVAYAVPADGPRPEPAALREFAGRHLPGHMVPAAVVVLGRLPLTANGKLDRAALPAPEYTPGAAHRPARDTAERVLCDLFTEVLGVQQVGVDDGFFDLGGDSLLATRLLSRIRTALGAELPIRVLFDTPTVAGLAAAVRESGGEARPVVLRTERPEALPLSFAQRRLWFLNRLEGREAGADYNIPFVLRLEGALDRAALEAALTDVVARHESLRTVFPEVDGVPRQVVRSPGAAAVTLPARGIDAAGLTEVLARSAATGFDLTSELPLRAALFALAPDRHVLSLVVHHIAGDAWSMVPLGRDLSTAYAARLRGEEPSWAPLPVSYADYTLWQLDLLGEERDEDSLIARQVAYWARTLTGLPDELALPVDRPRPGVASHRGGTVPLRLDATLHARLAALAEAHGVTLFMVLQAGLAALLTRHGAGTDIPLGSPVAGRTDDALDDLIGCFVNTLVLRTDTSGDPNFGELLARVRETDLAAYAHQDVPFEHLVEVLNPARSLSRHPLFQVLLTLTGRTAAPDALPGLRAEAERVESGTAKFDLTFNLTEAADAGSGPGGVEGYVGYSADLFERGTVEALAARFVRLLEAAAADPDLPLGALEILGEAERHRLLTEWSGSGSGTGSRTGNGAAAEDVRPTASLPELFERQAAATPQARAIAAPDAELSYAQADARANRLARLLISRGIGPERVVAVALPGSAELVVALLAVLKTGAAYLPLDLAQPGARIAGLLADAAPALLLTDGASAAALSDDTGTARLLLDDPDTARALERQSATRPTDADRSAPMLPEHPAYVIYTSGSTGRPKGVVVTHRGLAHYVARARRVYTGLDGTVLVPTSLAYDLAVTGLYGALTSGGCAVVAGLDDDPWLTALLARTPATFMKATPSHLGLLAALPAELAPVRQIVLGGEALPAAPLEEWRARHPEVAVVNHYGPTEATVGCLDLHLAPGETADGTTVPVGRPMTGMRAYVLDAGLRPVPPGVAGELYVAGPQLARGYLGRPGLTAERFTACPFGAPGERMYRTGDLARWTADGVLVFAGRADEQVKIRGHRVEPGEVEAALAGHPSVARAAVVVREDRPGDQRLAAYVVPSDDAGAEPVDPAELRAYLARRLPEPMVPALFTTLGALPLTRNGKVDRQALPAPALAPASTGRPPRSPEEDILCGLFAEVLGVPRAGVDDGFFDLGGHSLLATRLVSRVRTVLGAELPVRAVFETPTVAGLAARLKDGSGRRRPPLRPFPRRPETVPLSFAQRRLWFLHQLEGAPNYNLPFVVRLEGPLDRAALTAALGDVVARHESLRTVFPDSGGTPRQAVLDAGPAAASVELPVRHVEDEDELAATVVAAAAHRFELTRGLPLRAELCALGPDLHVLIVVVHHIAGDGWSNGPLARDLSEAYAARRAGQAPRWEPLPVQYADYTLWQQELLGSEDDPGSLAARQVAYWSRTLDGLPEELDLPADRLRPAVPGYTGGVVTVSVDAGLHARLEELARTSGASLFMVLQAGLAALFTRLGAGTDIPLGSAIAGRTDDALDDLVGFFLNTLVLRLDTSGDPAFEELLGRVRETALAAYAHQDVPFEHLVEVLNPARSAARHPLFQTMLTLHNNARPRLDLPGLRVSPDMAEVGTAKFDLSFGLVEERGPAGEPAGLGGILEYSTDLFDHATAEELVARFVRLLGAAADGPGRRIGELDILSPAERARILGDWAGTPRDAPALTVPELFERQAALTPDAPAVVAAGTTLTFDELRARADGLARGLAERGVGPDTLVGLCVSRSAWMVPAMLGIWKAGGACVPLDPDYPAERLAFMVADSGVRVLVAEPGLAGVLEGQAADTVLLGTGERPDADGEPFPVPAVRADHAAFIVYTSGSTGVPKGVAVRHGGIANLFANHRERVFAPAARAAGGRLRAAHTASLSFDLCVGQLLALLAGHELHLVDEDTRRDAVALGAYVRDHGIGYLSITPTLTQELLGLGLLGAEGHQPAAILHGAEATGPGLWQRLRDLSATEVHNYYAPSECTVDAIGATVSGSERPRIGRPVAGMAAYVLDAGLRPVPPGVRGELYLAGAQLARGYLNRPVLTAERFVANPFSGVPGARMYRTGDLARWTADGELEYAGRADDQVKLRGFRIELGEVEAVLARHPDVAHAVAVVREDRPGDRRLVAYTVAARGAVPDPAGLRAHTARTLPEFMVPSAVVPLDALPLTPSGKVARRSLPVPGPAVPQGGRAPRTAREEILCGLFAEVLGCRRPGVDEGFFDLGGHSLLATRLLSRVRAVLDVELSVRDVFEAPTVAALAARLDAGGAARPALRLVERPGTLPLSFAQRRLWFLNRLDGAGAAYAMPLALRLRGDLDRAALAAALADVVTRHEVLRTVYPETAGTPEQVVLAPERAAPALPCRAVDETGLAAAVAAAAAHPFDLAAEPPLHTELLALGPDDHVLVLVLHHIAGDGWSNLPLTRDVTAAYAARRAGEAPPWTPLPVQYADYTLWQHRLLGDPTDPDSLIARQTAYWTETLAGLPEELPLPTDRPRPAVARHRGGRVPFTLDAAAHAGLAALAGACDASLFMVVQAALAALLSRLGAGDDIPLGTPVAGRTDDALDDAVGCFVNTLVLRTATGGDPAFTDLVARARETALAAYDHQDVPFEHLVEHLEPVRSLARHPLFQVMLALRNAGEAPLGLPGLAVSAVPVETTAVKFDLAFTVSERTGPQGEAGGLTGELDYASDLFDAETAHRIAARFVRVLEAVAADPARTLEDLPVLDEAERELVLAGWNATERPLPPVTLPELFAAQVARTPDAVAVAGEGGTLAYAELDAWTDRLARALVQQGAGPEQVVAVALPRSVELVVALLAVLKSGAAYLPVDPENPAERTRAMLDEAHPVCVLDDVDGVRNPRLETAGTGRTAPFSPSHPAYVLYTSGSTGTPKGVVVPHAGVVNRLLWAQAEYGLDASDAVLQKTPYGFDVSVWEFFWPLITGARLVVARPDGHRDPAYLAALIREEGVTTVHFVPSMLRAFLDEPAAAQCTSLRRVLCSGEALSAQLAAHGRDILGGSKLHNLYGPTEASVDVTSWACADRPGPVPIGRPVHNTRAYVLDAALRPVPPGVTGELYLAGVQLARGYLARPGLTAERFVACPFAPGTGVPPAEGGGRMYRTGDLARWAADGVLEFAGRADDQVKLRGFRIELGEIETALSRHGDVAQAAVVLREDRPGDQRLVAYVAPAPGTGPEPDGLRESVARTLPAYMVPAEIVVLEALPLTPNGKLDRRALPAPDTTAQAPGRAPRTLHEEILCGIFADVLGRPLPGIDDGFFDLGGHSLLATRLVSRVRAALGAELSVRDVFEAPTVAGLAARIGTGGSRRPALRPATHRPDAVPLSFAQRRLWFLHRLEGPSPTYNMPFALRLSGPLDTAALRAALDDVVARHETLRTVFPEIKGAPGQVVLGPDEAAVELRTHRTDEAGLTGALAEAAGYRFDLTAEPPLRADLFAVGTDDHVLLLVLHHIAGDGWSNVPFARDLSTAYTARCAGHAPAWAPLPVQYADYALWQHGLLGSENDPDSLISAQVAHWTEALAGLPEELALPADRPRPAVAAHRGGRVVFALDAELHTRLAGLAREHGATLFMVVQAGLAALLTRLGAGTDIPLGSAVAGRTDAALDDLVGFFVNTLVLRLDTSGDPDFSTLLDRARETDLAAYAHQDVPFDHLVELLNPARSAARHPLFQVMLTLQNNATPEFAMSGLRVTPDVAELAAAKFDLLFSLTDHYTEDGAPDRVDGVLEYSADLFDHGTAEALTARFVRLLRAVAAAPDRPIGTVDLTDAAERERLLETWNGAALSTPPVTLPEAFEAQTRRTPVAVAVTDGATHLTYAALNARANQLARLLIGRGIGPEQLVAVALPRSAGLVVALLAVLKTGAAYLPLDPAHPAERLRFLLGDARAAYGITGSALAGDLPETDTRWLTPDSDEARREAGAQPEHDVTDAERTAPLRPEHPAYVIHTSGSTGTPKGVLVEHRALAAYLAFAREAYPGTAGTALLHSPVSFDLTVTALYAPLTAGGRVLIAELAADAPAPGPYTFLKVTPSHLALLGATPPGPGTAVADLVAGGEQLTGEQLAPWRRAQSQAAVVNEYGPTEATVGCVALRMPPGATAGDGPLPIGRPVPGTRAYVLDERLRPVPPGVPGELYLAGAQLARGYLNRPALTAERFTADPFGAPGGRMYRTGDLARWSAAGELHFAGRADEQVKVRGHRIEPGEIETALLRHPAVARAAVVAREDRTSGTQLVAYVVPSDGGRGGDAAARAQLDEWQQVYDSLYGDAGHQDAEPAPFGADFRGWTSSYDGRLLPVEQMRRWRDATVARIRELRPRRVLEIGVGSGLLLSRLAPDCETYWGTDIAAGAVDRLRTQVAGRPDLAGRVELRVQAAADADGLPAGSFDTVVINSVAQYFPDAGYLTDVLDTALGLLAPGGAVFLGDVRDLRLLRCLHTAVQLRRATPSADPAAVRRAVEQAVLLEKELLLDPAFFTALAAENPDIAGVDLRVKRGAYVNELNRYRYDVVLHKRSAADPTELTAAPELRWGHDVTGPDDVARRLAAERLPALRVTGVPDERLAGEAGATRGLDEGRPPADVLALLGPAEQPTAPDLGPDTFHELGERVGYRVAVTRSGDDAELLDVLFADPAATALSGVHRPAANAAAEPSHPLANDPAASRQRGELVASLTASLRAELPAYMVPAAVLVLTELPLTGNGKLDRAALPAPYLGSVEGSRGPSTPRERVLCALFAQVLGLAAAGVDDNFFHLGGHSLLATRLISRVRTALGVELPVRALFEAPTVAGLAARLDDEESREATRPALRPMPRPETLPLSFAQQRLWFLHRLEGPNATYNMPIALRMRGAVDRTALRAALADVTARHESLRTVFPVTDGVPRQLVLDTDGARPELLVRHTDEAGLREAVQAAARYPFDLAADLPLRAELFVLGEREHLLVLVVHHIAGDGWSMAPLARDLATAYAARTRGRAPSWTPLPVQYADYTLWQRALLGDETDPDSPFARQIAYWSETLADLPQELALPTDRPRPAVSTYRGEMLGFDLNPELHRRLTELARDTGTSLHMVLHAGLAALLTRLGAGTDLPIGSGVAGRHDEALDDAVGLFVNTLVMRTDTSGDPSFGELLRRVRETALNAYAHQDVPFEHLVEALNPVRSPNRHPLFQVAMVLQNTPEAGLALPGVEVTPEPAASGTSRFDLFFSVTERGSSGGVRGTLEYSTDLFDRRTAETLVERWARLLEAVTADPARPIGEADVLTPVEHARTARTLRTSGADGPQVPPATVPELFARQVARHPAAPAVLSGSGTLTYQELNVRANRLAHLLRSRGIGPGHVVALAFPRGADLIVALLATLKAGAAYLPLDTGYPAERLSFMLDDARPSLLLTGVAGQEIPGSGRLPRLDLEKGDGRLAGQPATDPGAEQAGRPAPAHPAYVIYTSGSTGVPKGVAVTHAGAAALAATQTDAFGAGPGCRVLQFASPSFDAAFWELCMALLTGAALVVVPAERLLPGPDLAAVLAEHEVTHLTVPPVALGVMTPHQLAPVSCLVVAGESCPPRTAAAFAPGRRMVNAYGPTESTVCGTMSRPLTGDGAVAPIGTPITDTRAYVLDAALRPVPTGVAGELYLAGAGLAQGYLGRPGATAERFTADPFGAPGARMYRTGDLARWNAEGELEFAGRTDDQVKVRGHRVELGEVEAAMAAHPEVAQAVATVREDGPGGTRLLGYVVPAADGPQPGEATGGPESAQAADGAPERVLGEWRQLYDTLYGTSQTAPFGEDFTGWNSTYDGEPLPADEMRQWRDATVARIRDLRPRRVLEIGVGRGLLLSRLAGECEAYWGTDLSAAVIESLTAQVAERPALAGRVELRAQPADDLTGLPEGFFDTVVLNSVAQYFPDAAYLTDVIGAALRLLAPGGALFLGDLRNLRLLPSLRAATGATAPERELLVDPDFFPALPATVPEIGAVDLRLKRGAYHNELSRYRYDVVLHRAPLTAPARPFADAPTLPWHPGLGGTAEIAALLTERRPDRLRLTGIPNARLAGEAAAGPPVTVDPETLCATGERLGFWTAVTWSGTAGDDCFDALFAAQDAATPDGSAPYGSAPVTGVYVPAVDRTPPPSFTNDPAAGAAPSAALGSSVRAWLRRRLPEYLVPSVVVPLDALPLTPNGKADRTALPAPQTSAGATAGRPPATARERLLCDIFADVLGLPSVGADDDFFELGGDSIVSIQVVSRARAAGMAIGPQDVFRHKTVAALAVAAGTPDAAPATTEAPQAGIGAVPLTPDLHALRERDAGPGTGYEAMTVPVPAGLDGEALETALQAVLDHHDMLRARLTSGGPVAADGPGWLLEVLPPGTVRAADQVRRTGTAPHEPAVAEEERAAAHRLAPESGVLVQAVHFDAPPGRPGLLLLVLHRLVTDPQTWRIMLRDVTDACEAVAEGRQPRLAPVGTSFRRWAQHLRTQARDPRRTGELSRWAGMLAAPGRPPEDADARPAQAAGDGTLTTLLSAERTGQVLTDVPAAFHADAEDVLLTAFALAVADWQRRSGAADGTVLADVRRPGRAPLGEGIDLTRTVGRCTTTHPVRLDLGDPGGEALREDGGHAAATALKRVKEELRSLPDGGQGYGLLRHLNPGTAPELAALPAPRFAFHYLGQLPRVPSGPDPAGEPARYWAEVNVTAVDGPGGPRLAATWRRAHAPLTGRDLNDLATAWTRALETLAAQAARPDAGGRTPSDVPLVRLSQDKLEQLEAAWRRSQ</sequence>
<dbReference type="EMBL" id="BHZD01000001">
    <property type="protein sequence ID" value="GCD41003.1"/>
    <property type="molecule type" value="Genomic_DNA"/>
</dbReference>
<feature type="compositionally biased region" description="Basic and acidic residues" evidence="8">
    <location>
        <begin position="6361"/>
        <end position="6370"/>
    </location>
</feature>
<organism evidence="10 11">
    <name type="scientific">Streptomyces paromomycinus</name>
    <name type="common">Streptomyces rimosus subsp. paromomycinus</name>
    <dbReference type="NCBI Taxonomy" id="92743"/>
    <lineage>
        <taxon>Bacteria</taxon>
        <taxon>Bacillati</taxon>
        <taxon>Actinomycetota</taxon>
        <taxon>Actinomycetes</taxon>
        <taxon>Kitasatosporales</taxon>
        <taxon>Streptomycetaceae</taxon>
        <taxon>Streptomyces</taxon>
    </lineage>
</organism>
<dbReference type="FunFam" id="2.30.38.10:FF:000001">
    <property type="entry name" value="Non-ribosomal peptide synthetase PvdI"/>
    <property type="match status" value="6"/>
</dbReference>
<dbReference type="Pfam" id="PF08241">
    <property type="entry name" value="Methyltransf_11"/>
    <property type="match status" value="1"/>
</dbReference>
<dbReference type="InterPro" id="IPR009081">
    <property type="entry name" value="PP-bd_ACP"/>
</dbReference>
<dbReference type="SUPFAM" id="SSF52777">
    <property type="entry name" value="CoA-dependent acyltransferases"/>
    <property type="match status" value="14"/>
</dbReference>
<gene>
    <name evidence="10" type="ORF">GKJPGBOP_00656</name>
</gene>
<dbReference type="RefSeq" id="WP_170251535.1">
    <property type="nucleotide sequence ID" value="NZ_BHZD01000001.1"/>
</dbReference>
<dbReference type="Gene3D" id="3.40.50.980">
    <property type="match status" value="8"/>
</dbReference>
<dbReference type="Gene3D" id="3.30.559.10">
    <property type="entry name" value="Chloramphenicol acetyltransferase-like domain"/>
    <property type="match status" value="7"/>
</dbReference>
<dbReference type="GO" id="GO:0017000">
    <property type="term" value="P:antibiotic biosynthetic process"/>
    <property type="evidence" value="ECO:0007669"/>
    <property type="project" value="UniProtKB-KW"/>
</dbReference>
<dbReference type="PANTHER" id="PTHR45527">
    <property type="entry name" value="NONRIBOSOMAL PEPTIDE SYNTHETASE"/>
    <property type="match status" value="1"/>
</dbReference>
<keyword evidence="6" id="KW-0677">Repeat</keyword>
<dbReference type="Pfam" id="PF08242">
    <property type="entry name" value="Methyltransf_12"/>
    <property type="match status" value="1"/>
</dbReference>
<dbReference type="InterPro" id="IPR042099">
    <property type="entry name" value="ANL_N_sf"/>
</dbReference>
<evidence type="ECO:0000313" key="10">
    <source>
        <dbReference type="EMBL" id="GCD41003.1"/>
    </source>
</evidence>
<dbReference type="SUPFAM" id="SSF56801">
    <property type="entry name" value="Acetyl-CoA synthetase-like"/>
    <property type="match status" value="6"/>
</dbReference>
<dbReference type="Gene3D" id="2.30.38.10">
    <property type="entry name" value="Luciferase, Domain 3"/>
    <property type="match status" value="4"/>
</dbReference>
<dbReference type="NCBIfam" id="TIGR01720">
    <property type="entry name" value="NRPS-para261"/>
    <property type="match status" value="1"/>
</dbReference>
<dbReference type="CDD" id="cd02440">
    <property type="entry name" value="AdoMet_MTases"/>
    <property type="match status" value="2"/>
</dbReference>
<dbReference type="InterPro" id="IPR006162">
    <property type="entry name" value="Ppantetheine_attach_site"/>
</dbReference>
<dbReference type="Gene3D" id="3.40.50.12780">
    <property type="entry name" value="N-terminal domain of ligase-like"/>
    <property type="match status" value="2"/>
</dbReference>
<feature type="domain" description="Carrier" evidence="9">
    <location>
        <begin position="4212"/>
        <end position="4287"/>
    </location>
</feature>
<dbReference type="FunFam" id="3.30.300.30:FF:000010">
    <property type="entry name" value="Enterobactin synthetase component F"/>
    <property type="match status" value="4"/>
</dbReference>
<dbReference type="InterPro" id="IPR013216">
    <property type="entry name" value="Methyltransf_11"/>
</dbReference>
<dbReference type="InterPro" id="IPR010071">
    <property type="entry name" value="AA_adenyl_dom"/>
</dbReference>
<evidence type="ECO:0000256" key="8">
    <source>
        <dbReference type="SAM" id="MobiDB-lite"/>
    </source>
</evidence>
<dbReference type="SMART" id="SM00823">
    <property type="entry name" value="PKS_PP"/>
    <property type="match status" value="6"/>
</dbReference>
<dbReference type="InterPro" id="IPR020845">
    <property type="entry name" value="AMP-binding_CS"/>
</dbReference>
<evidence type="ECO:0000313" key="11">
    <source>
        <dbReference type="Proteomes" id="UP000286746"/>
    </source>
</evidence>
<feature type="compositionally biased region" description="Basic and acidic residues" evidence="8">
    <location>
        <begin position="4890"/>
        <end position="4915"/>
    </location>
</feature>
<feature type="region of interest" description="Disordered" evidence="8">
    <location>
        <begin position="7125"/>
        <end position="7144"/>
    </location>
</feature>
<dbReference type="FunFam" id="3.40.50.980:FF:000002">
    <property type="entry name" value="Enterobactin synthetase component F"/>
    <property type="match status" value="2"/>
</dbReference>
<dbReference type="Gene3D" id="3.30.300.30">
    <property type="match status" value="8"/>
</dbReference>
<dbReference type="GO" id="GO:0072330">
    <property type="term" value="P:monocarboxylic acid biosynthetic process"/>
    <property type="evidence" value="ECO:0007669"/>
    <property type="project" value="UniProtKB-ARBA"/>
</dbReference>
<dbReference type="GO" id="GO:0008610">
    <property type="term" value="P:lipid biosynthetic process"/>
    <property type="evidence" value="ECO:0007669"/>
    <property type="project" value="UniProtKB-ARBA"/>
</dbReference>